<dbReference type="EMBL" id="MU277200">
    <property type="protein sequence ID" value="KAI0064011.1"/>
    <property type="molecule type" value="Genomic_DNA"/>
</dbReference>
<sequence length="507" mass="56236">MFSASTPRVQSNLSRQRILIQCIRRRAHGATSHPPYTRSKPNRALGPWLASPLLPSRYTCLGQQAPRSSVPKTSSSLWQQRAQGSPTAGVRAAKVTGAGTRAAPRGACACFHHHGVVRTEIMESSWRLALPGPDRAGACTRVSLCPSSLLTWLRRCRAAQRMRVRGDAVGWSTSNPDRQEHIHYKLSYRSFRFEEKPSWRTTSFGLDGPPRRRTKVTDGLHGVLRGRRSSWRRRDLYLGTHPSPPERAHPLCTLLTAQYNGRMTRSSSTTRLAMRSNAALSDHRVCEGPNCPPRPSARGLRAETHRKPTLHGTPWRRMATSQSQRACLKPLYQTSTAYRPPCIHLNFRDGNVRTRLITPIYAPRKRYIWGRFASIGHRNRLSVSGEDRTGAARPSGVRDGEHFGPASSCARRGNEHGEHGGRGRTRRLAPEPSAGVMRAHSIREADSTAGPVSFAPVSASTVHTWQLASACTDDDDGSRRTATRSLAGRPSRCRLHAADCIHIETLQ</sequence>
<comment type="caution">
    <text evidence="1">The sequence shown here is derived from an EMBL/GenBank/DDBJ whole genome shotgun (WGS) entry which is preliminary data.</text>
</comment>
<accession>A0ACB8T7M5</accession>
<evidence type="ECO:0000313" key="1">
    <source>
        <dbReference type="EMBL" id="KAI0064011.1"/>
    </source>
</evidence>
<evidence type="ECO:0000313" key="2">
    <source>
        <dbReference type="Proteomes" id="UP000814140"/>
    </source>
</evidence>
<dbReference type="Proteomes" id="UP000814140">
    <property type="component" value="Unassembled WGS sequence"/>
</dbReference>
<protein>
    <submittedName>
        <fullName evidence="1">Uncharacterized protein</fullName>
    </submittedName>
</protein>
<name>A0ACB8T7M5_9AGAM</name>
<proteinExistence type="predicted"/>
<keyword evidence="2" id="KW-1185">Reference proteome</keyword>
<reference evidence="1" key="2">
    <citation type="journal article" date="2022" name="New Phytol.">
        <title>Evolutionary transition to the ectomycorrhizal habit in the genomes of a hyperdiverse lineage of mushroom-forming fungi.</title>
        <authorList>
            <person name="Looney B."/>
            <person name="Miyauchi S."/>
            <person name="Morin E."/>
            <person name="Drula E."/>
            <person name="Courty P.E."/>
            <person name="Kohler A."/>
            <person name="Kuo A."/>
            <person name="LaButti K."/>
            <person name="Pangilinan J."/>
            <person name="Lipzen A."/>
            <person name="Riley R."/>
            <person name="Andreopoulos W."/>
            <person name="He G."/>
            <person name="Johnson J."/>
            <person name="Nolan M."/>
            <person name="Tritt A."/>
            <person name="Barry K.W."/>
            <person name="Grigoriev I.V."/>
            <person name="Nagy L.G."/>
            <person name="Hibbett D."/>
            <person name="Henrissat B."/>
            <person name="Matheny P.B."/>
            <person name="Labbe J."/>
            <person name="Martin F.M."/>
        </authorList>
    </citation>
    <scope>NUCLEOTIDE SEQUENCE</scope>
    <source>
        <strain evidence="1">HHB10654</strain>
    </source>
</reference>
<gene>
    <name evidence="1" type="ORF">BV25DRAFT_330854</name>
</gene>
<organism evidence="1 2">
    <name type="scientific">Artomyces pyxidatus</name>
    <dbReference type="NCBI Taxonomy" id="48021"/>
    <lineage>
        <taxon>Eukaryota</taxon>
        <taxon>Fungi</taxon>
        <taxon>Dikarya</taxon>
        <taxon>Basidiomycota</taxon>
        <taxon>Agaricomycotina</taxon>
        <taxon>Agaricomycetes</taxon>
        <taxon>Russulales</taxon>
        <taxon>Auriscalpiaceae</taxon>
        <taxon>Artomyces</taxon>
    </lineage>
</organism>
<reference evidence="1" key="1">
    <citation type="submission" date="2021-03" db="EMBL/GenBank/DDBJ databases">
        <authorList>
            <consortium name="DOE Joint Genome Institute"/>
            <person name="Ahrendt S."/>
            <person name="Looney B.P."/>
            <person name="Miyauchi S."/>
            <person name="Morin E."/>
            <person name="Drula E."/>
            <person name="Courty P.E."/>
            <person name="Chicoki N."/>
            <person name="Fauchery L."/>
            <person name="Kohler A."/>
            <person name="Kuo A."/>
            <person name="Labutti K."/>
            <person name="Pangilinan J."/>
            <person name="Lipzen A."/>
            <person name="Riley R."/>
            <person name="Andreopoulos W."/>
            <person name="He G."/>
            <person name="Johnson J."/>
            <person name="Barry K.W."/>
            <person name="Grigoriev I.V."/>
            <person name="Nagy L."/>
            <person name="Hibbett D."/>
            <person name="Henrissat B."/>
            <person name="Matheny P.B."/>
            <person name="Labbe J."/>
            <person name="Martin F."/>
        </authorList>
    </citation>
    <scope>NUCLEOTIDE SEQUENCE</scope>
    <source>
        <strain evidence="1">HHB10654</strain>
    </source>
</reference>